<evidence type="ECO:0000313" key="2">
    <source>
        <dbReference type="EMBL" id="MBB4350530.1"/>
    </source>
</evidence>
<dbReference type="Proteomes" id="UP000520770">
    <property type="component" value="Unassembled WGS sequence"/>
</dbReference>
<comment type="caution">
    <text evidence="3">The sequence shown here is derived from an EMBL/GenBank/DDBJ whole genome shotgun (WGS) entry which is preliminary data.</text>
</comment>
<feature type="transmembrane region" description="Helical" evidence="1">
    <location>
        <begin position="6"/>
        <end position="25"/>
    </location>
</feature>
<reference evidence="5 6" key="1">
    <citation type="submission" date="2020-08" db="EMBL/GenBank/DDBJ databases">
        <title>Genomic Encyclopedia of Type Strains, Phase IV (KMG-V): Genome sequencing to study the core and pangenomes of soil and plant-associated prokaryotes.</title>
        <authorList>
            <person name="Whitman W."/>
        </authorList>
    </citation>
    <scope>NUCLEOTIDE SEQUENCE [LARGE SCALE GENOMIC DNA]</scope>
    <source>
        <strain evidence="3 6">SEMIA 444</strain>
        <strain evidence="2 5">SEMIA 448</strain>
        <strain evidence="4 7">SEMIA 452</strain>
    </source>
</reference>
<evidence type="ECO:0000313" key="7">
    <source>
        <dbReference type="Proteomes" id="UP000576087"/>
    </source>
</evidence>
<evidence type="ECO:0000313" key="5">
    <source>
        <dbReference type="Proteomes" id="UP000520770"/>
    </source>
</evidence>
<keyword evidence="1" id="KW-1133">Transmembrane helix</keyword>
<dbReference type="Proteomes" id="UP000576087">
    <property type="component" value="Unassembled WGS sequence"/>
</dbReference>
<dbReference type="EMBL" id="JACIGW010000005">
    <property type="protein sequence ID" value="MBB4350530.1"/>
    <property type="molecule type" value="Genomic_DNA"/>
</dbReference>
<name>A0A7W6TIR4_9HYPH</name>
<dbReference type="Proteomes" id="UP000524535">
    <property type="component" value="Unassembled WGS sequence"/>
</dbReference>
<protein>
    <submittedName>
        <fullName evidence="3">Uncharacterized protein</fullName>
    </submittedName>
</protein>
<keyword evidence="1" id="KW-0812">Transmembrane</keyword>
<evidence type="ECO:0000256" key="1">
    <source>
        <dbReference type="SAM" id="Phobius"/>
    </source>
</evidence>
<evidence type="ECO:0000313" key="6">
    <source>
        <dbReference type="Proteomes" id="UP000524535"/>
    </source>
</evidence>
<organism evidence="3 6">
    <name type="scientific">Aliirhizobium cellulosilyticum</name>
    <dbReference type="NCBI Taxonomy" id="393664"/>
    <lineage>
        <taxon>Bacteria</taxon>
        <taxon>Pseudomonadati</taxon>
        <taxon>Pseudomonadota</taxon>
        <taxon>Alphaproteobacteria</taxon>
        <taxon>Hyphomicrobiales</taxon>
        <taxon>Rhizobiaceae</taxon>
        <taxon>Aliirhizobium</taxon>
    </lineage>
</organism>
<proteinExistence type="predicted"/>
<gene>
    <name evidence="3" type="ORF">GGE31_003966</name>
    <name evidence="2" type="ORF">GGE33_004295</name>
    <name evidence="4" type="ORF">GGE35_003908</name>
</gene>
<dbReference type="RefSeq" id="WP_281388852.1">
    <property type="nucleotide sequence ID" value="NZ_JACIGW010000005.1"/>
</dbReference>
<evidence type="ECO:0000313" key="4">
    <source>
        <dbReference type="EMBL" id="MBB4448071.1"/>
    </source>
</evidence>
<keyword evidence="6" id="KW-1185">Reference proteome</keyword>
<accession>A0A7W6TIR4</accession>
<sequence length="41" mass="4763">MSVTWCLIAAADIAIVIAAVAYTVWSQRRYRERMRFGSSRR</sequence>
<dbReference type="AlphaFoldDB" id="A0A7W6TIR4"/>
<dbReference type="EMBL" id="JACIHM010000006">
    <property type="protein sequence ID" value="MBB4448071.1"/>
    <property type="molecule type" value="Genomic_DNA"/>
</dbReference>
<dbReference type="EMBL" id="JACIGY010000006">
    <property type="protein sequence ID" value="MBB4413438.1"/>
    <property type="molecule type" value="Genomic_DNA"/>
</dbReference>
<keyword evidence="1" id="KW-0472">Membrane</keyword>
<evidence type="ECO:0000313" key="3">
    <source>
        <dbReference type="EMBL" id="MBB4413438.1"/>
    </source>
</evidence>